<dbReference type="GO" id="GO:0005829">
    <property type="term" value="C:cytosol"/>
    <property type="evidence" value="ECO:0007669"/>
    <property type="project" value="TreeGrafter"/>
</dbReference>
<gene>
    <name evidence="2" type="primary">mtnN</name>
    <name evidence="2" type="ORF">Mal4_31030</name>
</gene>
<dbReference type="Gene3D" id="3.40.50.1580">
    <property type="entry name" value="Nucleoside phosphorylase domain"/>
    <property type="match status" value="1"/>
</dbReference>
<dbReference type="GO" id="GO:0008782">
    <property type="term" value="F:adenosylhomocysteine nucleosidase activity"/>
    <property type="evidence" value="ECO:0007669"/>
    <property type="project" value="UniProtKB-EC"/>
</dbReference>
<dbReference type="AlphaFoldDB" id="A0A517Z8H7"/>
<evidence type="ECO:0000313" key="2">
    <source>
        <dbReference type="EMBL" id="QDU38773.1"/>
    </source>
</evidence>
<dbReference type="InterPro" id="IPR000845">
    <property type="entry name" value="Nucleoside_phosphorylase_d"/>
</dbReference>
<evidence type="ECO:0000259" key="1">
    <source>
        <dbReference type="Pfam" id="PF01048"/>
    </source>
</evidence>
<dbReference type="SUPFAM" id="SSF53167">
    <property type="entry name" value="Purine and uridine phosphorylases"/>
    <property type="match status" value="1"/>
</dbReference>
<dbReference type="RefSeq" id="WP_145370023.1">
    <property type="nucleotide sequence ID" value="NZ_CP036275.1"/>
</dbReference>
<feature type="domain" description="Nucleoside phosphorylase" evidence="1">
    <location>
        <begin position="130"/>
        <end position="191"/>
    </location>
</feature>
<protein>
    <submittedName>
        <fullName evidence="2">5'-methylthioadenosine/S-adenosylhomocysteine nucleosidase</fullName>
        <ecNumber evidence="2">3.2.2.9</ecNumber>
    </submittedName>
</protein>
<dbReference type="GO" id="GO:0008930">
    <property type="term" value="F:methylthioadenosine nucleosidase activity"/>
    <property type="evidence" value="ECO:0007669"/>
    <property type="project" value="TreeGrafter"/>
</dbReference>
<accession>A0A517Z8H7</accession>
<evidence type="ECO:0000313" key="3">
    <source>
        <dbReference type="Proteomes" id="UP000320496"/>
    </source>
</evidence>
<dbReference type="Proteomes" id="UP000320496">
    <property type="component" value="Chromosome"/>
</dbReference>
<keyword evidence="2" id="KW-0326">Glycosidase</keyword>
<reference evidence="2 3" key="1">
    <citation type="submission" date="2019-02" db="EMBL/GenBank/DDBJ databases">
        <title>Deep-cultivation of Planctomycetes and their phenomic and genomic characterization uncovers novel biology.</title>
        <authorList>
            <person name="Wiegand S."/>
            <person name="Jogler M."/>
            <person name="Boedeker C."/>
            <person name="Pinto D."/>
            <person name="Vollmers J."/>
            <person name="Rivas-Marin E."/>
            <person name="Kohn T."/>
            <person name="Peeters S.H."/>
            <person name="Heuer A."/>
            <person name="Rast P."/>
            <person name="Oberbeckmann S."/>
            <person name="Bunk B."/>
            <person name="Jeske O."/>
            <person name="Meyerdierks A."/>
            <person name="Storesund J.E."/>
            <person name="Kallscheuer N."/>
            <person name="Luecker S."/>
            <person name="Lage O.M."/>
            <person name="Pohl T."/>
            <person name="Merkel B.J."/>
            <person name="Hornburger P."/>
            <person name="Mueller R.-W."/>
            <person name="Bruemmer F."/>
            <person name="Labrenz M."/>
            <person name="Spormann A.M."/>
            <person name="Op den Camp H."/>
            <person name="Overmann J."/>
            <person name="Amann R."/>
            <person name="Jetten M.S.M."/>
            <person name="Mascher T."/>
            <person name="Medema M.H."/>
            <person name="Devos D.P."/>
            <person name="Kaster A.-K."/>
            <person name="Ovreas L."/>
            <person name="Rohde M."/>
            <person name="Galperin M.Y."/>
            <person name="Jogler C."/>
        </authorList>
    </citation>
    <scope>NUCLEOTIDE SEQUENCE [LARGE SCALE GENOMIC DNA]</scope>
    <source>
        <strain evidence="2 3">Mal4</strain>
    </source>
</reference>
<keyword evidence="2" id="KW-0378">Hydrolase</keyword>
<sequence>MSETSEPTSDKAHADIGIVCALKMELGPFLARCDRVRKYVGGKFVFRGGFLGDARVAIVESGAGFAKARRATQALVDAHTPDWVISAGFSGALRDEMRIGDIVVANSIVDTHGHELSVDMNMEADPEHGLHVGRLVTADEIVRTIDEKRALADRTEALACDMESLAVAQVCQETRTRFMAIRSISDDLSRDLPAEVLTVLGGSGSIRAGAIAASLIKRPSSVSDMWKLREQAQTAADKLSRFLDPIVEQLYEHR</sequence>
<dbReference type="GO" id="GO:0019284">
    <property type="term" value="P:L-methionine salvage from S-adenosylmethionine"/>
    <property type="evidence" value="ECO:0007669"/>
    <property type="project" value="TreeGrafter"/>
</dbReference>
<dbReference type="InterPro" id="IPR035994">
    <property type="entry name" value="Nucleoside_phosphorylase_sf"/>
</dbReference>
<name>A0A517Z8H7_9PLAN</name>
<feature type="domain" description="Nucleoside phosphorylase" evidence="1">
    <location>
        <begin position="15"/>
        <end position="114"/>
    </location>
</feature>
<dbReference type="OrthoDB" id="261107at2"/>
<organism evidence="2 3">
    <name type="scientific">Maioricimonas rarisocia</name>
    <dbReference type="NCBI Taxonomy" id="2528026"/>
    <lineage>
        <taxon>Bacteria</taxon>
        <taxon>Pseudomonadati</taxon>
        <taxon>Planctomycetota</taxon>
        <taxon>Planctomycetia</taxon>
        <taxon>Planctomycetales</taxon>
        <taxon>Planctomycetaceae</taxon>
        <taxon>Maioricimonas</taxon>
    </lineage>
</organism>
<dbReference type="PANTHER" id="PTHR46832:SF1">
    <property type="entry name" value="5'-METHYLTHIOADENOSINE_S-ADENOSYLHOMOCYSTEINE NUCLEOSIDASE"/>
    <property type="match status" value="1"/>
</dbReference>
<dbReference type="EC" id="3.2.2.9" evidence="2"/>
<proteinExistence type="predicted"/>
<dbReference type="KEGG" id="mri:Mal4_31030"/>
<dbReference type="EMBL" id="CP036275">
    <property type="protein sequence ID" value="QDU38773.1"/>
    <property type="molecule type" value="Genomic_DNA"/>
</dbReference>
<dbReference type="PANTHER" id="PTHR46832">
    <property type="entry name" value="5'-METHYLTHIOADENOSINE/S-ADENOSYLHOMOCYSTEINE NUCLEOSIDASE"/>
    <property type="match status" value="1"/>
</dbReference>
<dbReference type="Pfam" id="PF01048">
    <property type="entry name" value="PNP_UDP_1"/>
    <property type="match status" value="2"/>
</dbReference>
<keyword evidence="3" id="KW-1185">Reference proteome</keyword>
<dbReference type="CDD" id="cd17877">
    <property type="entry name" value="NP_MTAN-like"/>
    <property type="match status" value="1"/>
</dbReference>
<dbReference type="GO" id="GO:0009116">
    <property type="term" value="P:nucleoside metabolic process"/>
    <property type="evidence" value="ECO:0007669"/>
    <property type="project" value="InterPro"/>
</dbReference>